<accession>A0ABX7MBD2</accession>
<evidence type="ECO:0000256" key="1">
    <source>
        <dbReference type="ARBA" id="ARBA00004236"/>
    </source>
</evidence>
<dbReference type="Gene3D" id="2.40.30.170">
    <property type="match status" value="1"/>
</dbReference>
<evidence type="ECO:0000259" key="8">
    <source>
        <dbReference type="Pfam" id="PF25876"/>
    </source>
</evidence>
<dbReference type="Gene3D" id="2.40.50.100">
    <property type="match status" value="1"/>
</dbReference>
<comment type="similarity">
    <text evidence="2">Belongs to the membrane fusion protein (MFP) (TC 8.A.1) family.</text>
</comment>
<dbReference type="Pfam" id="PF25876">
    <property type="entry name" value="HH_MFP_RND"/>
    <property type="match status" value="1"/>
</dbReference>
<evidence type="ECO:0000256" key="5">
    <source>
        <dbReference type="ARBA" id="ARBA00022519"/>
    </source>
</evidence>
<dbReference type="InterPro" id="IPR006143">
    <property type="entry name" value="RND_pump_MFP"/>
</dbReference>
<evidence type="ECO:0000259" key="9">
    <source>
        <dbReference type="Pfam" id="PF25917"/>
    </source>
</evidence>
<dbReference type="InterPro" id="IPR058624">
    <property type="entry name" value="MdtA-like_HH"/>
</dbReference>
<dbReference type="EMBL" id="CP071060">
    <property type="protein sequence ID" value="QSI78704.1"/>
    <property type="molecule type" value="Genomic_DNA"/>
</dbReference>
<dbReference type="InterPro" id="IPR058627">
    <property type="entry name" value="MdtA-like_C"/>
</dbReference>
<dbReference type="NCBIfam" id="TIGR01730">
    <property type="entry name" value="RND_mfp"/>
    <property type="match status" value="1"/>
</dbReference>
<feature type="signal peptide" evidence="7">
    <location>
        <begin position="1"/>
        <end position="23"/>
    </location>
</feature>
<dbReference type="Gene3D" id="1.10.287.470">
    <property type="entry name" value="Helix hairpin bin"/>
    <property type="match status" value="1"/>
</dbReference>
<dbReference type="Pfam" id="PF25917">
    <property type="entry name" value="BSH_RND"/>
    <property type="match status" value="1"/>
</dbReference>
<dbReference type="SUPFAM" id="SSF111369">
    <property type="entry name" value="HlyD-like secretion proteins"/>
    <property type="match status" value="1"/>
</dbReference>
<dbReference type="Pfam" id="PF25967">
    <property type="entry name" value="RND-MFP_C"/>
    <property type="match status" value="1"/>
</dbReference>
<evidence type="ECO:0000313" key="12">
    <source>
        <dbReference type="EMBL" id="QSI78704.1"/>
    </source>
</evidence>
<keyword evidence="7" id="KW-0732">Signal</keyword>
<organism evidence="12 13">
    <name type="scientific">Niveibacterium microcysteis</name>
    <dbReference type="NCBI Taxonomy" id="2811415"/>
    <lineage>
        <taxon>Bacteria</taxon>
        <taxon>Pseudomonadati</taxon>
        <taxon>Pseudomonadota</taxon>
        <taxon>Betaproteobacteria</taxon>
        <taxon>Rhodocyclales</taxon>
        <taxon>Rhodocyclaceae</taxon>
        <taxon>Niveibacterium</taxon>
    </lineage>
</organism>
<keyword evidence="13" id="KW-1185">Reference proteome</keyword>
<dbReference type="InterPro" id="IPR058625">
    <property type="entry name" value="MdtA-like_BSH"/>
</dbReference>
<sequence length="375" mass="39288">MHNKKILIAALALAAGIAGYAYFKPAPTANAKSSEPTISVRFAAVERRTVPVMFETSGFVTPVSTVEVRAQIASTIREVLVKEGDTVAAGTPLFRLDGRAERAALDKLKAQALRDEALLADARRTLARNVELKTRGFVSQGVVDGSTSNVDALQATVAANRAAVAEAQVAVDYGVIAAPQAGRVGLINVRVGSLVQPSSAQALTTLTQLNPIDVSFTLPETQLARLRAAQARGPVSVSAHESGRTVTGQLSFIDSTVDSTSGGIRVKARFDNAGQTLWPGAQVTVTLTLDSYVDAPTAPLQAIQVGPEGQFVYVMDATQRAKAIPVKILYQDERIAVIDGIEAGAQIVLVGGQNLRPGSKLKDADKSSPAAGAKR</sequence>
<evidence type="ECO:0000256" key="6">
    <source>
        <dbReference type="ARBA" id="ARBA00023136"/>
    </source>
</evidence>
<feature type="domain" description="Multidrug resistance protein MdtA-like beta-barrel" evidence="10">
    <location>
        <begin position="211"/>
        <end position="290"/>
    </location>
</feature>
<dbReference type="PANTHER" id="PTHR30469:SF36">
    <property type="entry name" value="BLL3903 PROTEIN"/>
    <property type="match status" value="1"/>
</dbReference>
<dbReference type="PANTHER" id="PTHR30469">
    <property type="entry name" value="MULTIDRUG RESISTANCE PROTEIN MDTA"/>
    <property type="match status" value="1"/>
</dbReference>
<feature type="domain" description="Multidrug resistance protein MdtA-like alpha-helical hairpin" evidence="8">
    <location>
        <begin position="105"/>
        <end position="173"/>
    </location>
</feature>
<proteinExistence type="inferred from homology"/>
<evidence type="ECO:0000256" key="2">
    <source>
        <dbReference type="ARBA" id="ARBA00009477"/>
    </source>
</evidence>
<evidence type="ECO:0000256" key="7">
    <source>
        <dbReference type="SAM" id="SignalP"/>
    </source>
</evidence>
<feature type="chain" id="PRO_5047506560" evidence="7">
    <location>
        <begin position="24"/>
        <end position="375"/>
    </location>
</feature>
<evidence type="ECO:0000259" key="11">
    <source>
        <dbReference type="Pfam" id="PF25967"/>
    </source>
</evidence>
<comment type="subcellular location">
    <subcellularLocation>
        <location evidence="1">Cell membrane</location>
    </subcellularLocation>
</comment>
<feature type="domain" description="Multidrug resistance protein MdtA-like barrel-sandwich hybrid" evidence="9">
    <location>
        <begin position="65"/>
        <end position="205"/>
    </location>
</feature>
<keyword evidence="6" id="KW-0472">Membrane</keyword>
<dbReference type="RefSeq" id="WP_206256101.1">
    <property type="nucleotide sequence ID" value="NZ_CP071060.1"/>
</dbReference>
<keyword evidence="3" id="KW-0813">Transport</keyword>
<dbReference type="Gene3D" id="2.40.420.20">
    <property type="match status" value="1"/>
</dbReference>
<dbReference type="Proteomes" id="UP000663570">
    <property type="component" value="Chromosome"/>
</dbReference>
<name>A0ABX7MBD2_9RHOO</name>
<reference evidence="12 13" key="1">
    <citation type="submission" date="2021-02" db="EMBL/GenBank/DDBJ databases">
        <title>Niveibacterium changnyeongensis HC41.</title>
        <authorList>
            <person name="Kang M."/>
        </authorList>
    </citation>
    <scope>NUCLEOTIDE SEQUENCE [LARGE SCALE GENOMIC DNA]</scope>
    <source>
        <strain evidence="12 13">HC41</strain>
    </source>
</reference>
<gene>
    <name evidence="12" type="ORF">JY500_08900</name>
</gene>
<feature type="domain" description="Multidrug resistance protein MdtA-like C-terminal permuted SH3" evidence="11">
    <location>
        <begin position="297"/>
        <end position="353"/>
    </location>
</feature>
<evidence type="ECO:0000313" key="13">
    <source>
        <dbReference type="Proteomes" id="UP000663570"/>
    </source>
</evidence>
<dbReference type="Pfam" id="PF25944">
    <property type="entry name" value="Beta-barrel_RND"/>
    <property type="match status" value="1"/>
</dbReference>
<protein>
    <submittedName>
        <fullName evidence="12">Efflux RND transporter periplasmic adaptor subunit</fullName>
    </submittedName>
</protein>
<evidence type="ECO:0000256" key="4">
    <source>
        <dbReference type="ARBA" id="ARBA00022475"/>
    </source>
</evidence>
<evidence type="ECO:0000256" key="3">
    <source>
        <dbReference type="ARBA" id="ARBA00022448"/>
    </source>
</evidence>
<evidence type="ECO:0000259" key="10">
    <source>
        <dbReference type="Pfam" id="PF25944"/>
    </source>
</evidence>
<keyword evidence="4" id="KW-1003">Cell membrane</keyword>
<keyword evidence="5" id="KW-0997">Cell inner membrane</keyword>
<dbReference type="InterPro" id="IPR058626">
    <property type="entry name" value="MdtA-like_b-barrel"/>
</dbReference>